<gene>
    <name evidence="5" type="primary">LOC103505923</name>
</gene>
<protein>
    <submittedName>
        <fullName evidence="5">Uncharacterized protein LOC103505923</fullName>
    </submittedName>
</protein>
<organism evidence="4 5">
    <name type="scientific">Diaphorina citri</name>
    <name type="common">Asian citrus psyllid</name>
    <dbReference type="NCBI Taxonomy" id="121845"/>
    <lineage>
        <taxon>Eukaryota</taxon>
        <taxon>Metazoa</taxon>
        <taxon>Ecdysozoa</taxon>
        <taxon>Arthropoda</taxon>
        <taxon>Hexapoda</taxon>
        <taxon>Insecta</taxon>
        <taxon>Pterygota</taxon>
        <taxon>Neoptera</taxon>
        <taxon>Paraneoptera</taxon>
        <taxon>Hemiptera</taxon>
        <taxon>Sternorrhyncha</taxon>
        <taxon>Psylloidea</taxon>
        <taxon>Psyllidae</taxon>
        <taxon>Diaphorininae</taxon>
        <taxon>Diaphorina</taxon>
    </lineage>
</organism>
<sequence>MGYLPLTLACLCVCIAVCLGDDYRDKRQTPFYFHNQQQPRGQVQRPPGAPPQSSTPQFPRFSGPPPQGFRPSPALVDESREEDDDEDQSEEVERNVVQFSRPVASPTPSATPLPFRPTPSGPVAQQQQVVLKTRPLGPDFGPTQGPQRRIPLQAQSKPGRFPQQNELTAEEEAELAEEQKEEEPDRLTELLPQSKFSCSGKKTGYYADDGLNCEVFHYCQDNARHSWVCPEGFLFHQVHLICMPPSSENICQQSSQFHFVNDFLYKAINEEEHERKPNVSLRYADRYYPESYYHEEDQIEEEPQEVRRPPPQVQPRPVTLRPGPQQFRQFAASNQNQVFHSPEEVNIPLQNRRPTTPPAQQVQVQNSYRFQ</sequence>
<name>A0A3Q0IQ69_DIACI</name>
<feature type="signal peptide" evidence="2">
    <location>
        <begin position="1"/>
        <end position="20"/>
    </location>
</feature>
<feature type="compositionally biased region" description="Polar residues" evidence="1">
    <location>
        <begin position="326"/>
        <end position="339"/>
    </location>
</feature>
<dbReference type="PANTHER" id="PTHR22933:SF31">
    <property type="entry name" value="FI18007P1"/>
    <property type="match status" value="1"/>
</dbReference>
<dbReference type="Gene3D" id="3.20.20.80">
    <property type="entry name" value="Glycosidases"/>
    <property type="match status" value="1"/>
</dbReference>
<dbReference type="GO" id="GO:0008061">
    <property type="term" value="F:chitin binding"/>
    <property type="evidence" value="ECO:0007669"/>
    <property type="project" value="InterPro"/>
</dbReference>
<dbReference type="STRING" id="121845.A0A3Q0IQ69"/>
<dbReference type="InterPro" id="IPR002557">
    <property type="entry name" value="Chitin-bd_dom"/>
</dbReference>
<dbReference type="KEGG" id="dci:103505923"/>
<dbReference type="SUPFAM" id="SSF57625">
    <property type="entry name" value="Invertebrate chitin-binding proteins"/>
    <property type="match status" value="1"/>
</dbReference>
<evidence type="ECO:0000313" key="5">
    <source>
        <dbReference type="RefSeq" id="XP_026676813.1"/>
    </source>
</evidence>
<feature type="domain" description="Chitin-binding type-2" evidence="3">
    <location>
        <begin position="195"/>
        <end position="253"/>
    </location>
</feature>
<evidence type="ECO:0000256" key="1">
    <source>
        <dbReference type="SAM" id="MobiDB-lite"/>
    </source>
</evidence>
<dbReference type="InterPro" id="IPR052976">
    <property type="entry name" value="Scoloptoxin-like"/>
</dbReference>
<keyword evidence="4" id="KW-1185">Reference proteome</keyword>
<reference evidence="5" key="1">
    <citation type="submission" date="2025-08" db="UniProtKB">
        <authorList>
            <consortium name="RefSeq"/>
        </authorList>
    </citation>
    <scope>IDENTIFICATION</scope>
</reference>
<keyword evidence="2" id="KW-0732">Signal</keyword>
<feature type="compositionally biased region" description="Acidic residues" evidence="1">
    <location>
        <begin position="79"/>
        <end position="90"/>
    </location>
</feature>
<evidence type="ECO:0000259" key="3">
    <source>
        <dbReference type="PROSITE" id="PS50940"/>
    </source>
</evidence>
<dbReference type="InterPro" id="IPR036508">
    <property type="entry name" value="Chitin-bd_dom_sf"/>
</dbReference>
<dbReference type="RefSeq" id="XP_026676813.1">
    <property type="nucleotide sequence ID" value="XM_026821012.1"/>
</dbReference>
<dbReference type="GO" id="GO:0005576">
    <property type="term" value="C:extracellular region"/>
    <property type="evidence" value="ECO:0007669"/>
    <property type="project" value="InterPro"/>
</dbReference>
<dbReference type="PANTHER" id="PTHR22933">
    <property type="entry name" value="FI18007P1-RELATED"/>
    <property type="match status" value="1"/>
</dbReference>
<dbReference type="Proteomes" id="UP000079169">
    <property type="component" value="Unplaced"/>
</dbReference>
<evidence type="ECO:0000313" key="4">
    <source>
        <dbReference type="Proteomes" id="UP000079169"/>
    </source>
</evidence>
<feature type="compositionally biased region" description="Low complexity" evidence="1">
    <location>
        <begin position="36"/>
        <end position="46"/>
    </location>
</feature>
<dbReference type="Pfam" id="PF01607">
    <property type="entry name" value="CBM_14"/>
    <property type="match status" value="1"/>
</dbReference>
<proteinExistence type="predicted"/>
<dbReference type="AlphaFoldDB" id="A0A3Q0IQ69"/>
<dbReference type="PaxDb" id="121845-A0A3Q0IQ69"/>
<dbReference type="PROSITE" id="PS50940">
    <property type="entry name" value="CHIT_BIND_II"/>
    <property type="match status" value="1"/>
</dbReference>
<evidence type="ECO:0000256" key="2">
    <source>
        <dbReference type="SAM" id="SignalP"/>
    </source>
</evidence>
<feature type="region of interest" description="Disordered" evidence="1">
    <location>
        <begin position="295"/>
        <end position="371"/>
    </location>
</feature>
<accession>A0A3Q0IQ69</accession>
<feature type="compositionally biased region" description="Pro residues" evidence="1">
    <location>
        <begin position="109"/>
        <end position="120"/>
    </location>
</feature>
<feature type="compositionally biased region" description="Acidic residues" evidence="1">
    <location>
        <begin position="168"/>
        <end position="182"/>
    </location>
</feature>
<feature type="chain" id="PRO_5018154204" evidence="2">
    <location>
        <begin position="21"/>
        <end position="371"/>
    </location>
</feature>
<feature type="region of interest" description="Disordered" evidence="1">
    <location>
        <begin position="34"/>
        <end position="186"/>
    </location>
</feature>
<dbReference type="GeneID" id="103505923"/>